<evidence type="ECO:0000313" key="1">
    <source>
        <dbReference type="EMBL" id="TGO43840.1"/>
    </source>
</evidence>
<proteinExistence type="predicted"/>
<dbReference type="AlphaFoldDB" id="A0A4Z1HAT7"/>
<evidence type="ECO:0000313" key="2">
    <source>
        <dbReference type="Proteomes" id="UP000297527"/>
    </source>
</evidence>
<keyword evidence="2" id="KW-1185">Reference proteome</keyword>
<organism evidence="1 2">
    <name type="scientific">Botryotinia convoluta</name>
    <dbReference type="NCBI Taxonomy" id="54673"/>
    <lineage>
        <taxon>Eukaryota</taxon>
        <taxon>Fungi</taxon>
        <taxon>Dikarya</taxon>
        <taxon>Ascomycota</taxon>
        <taxon>Pezizomycotina</taxon>
        <taxon>Leotiomycetes</taxon>
        <taxon>Helotiales</taxon>
        <taxon>Sclerotiniaceae</taxon>
        <taxon>Botryotinia</taxon>
    </lineage>
</organism>
<reference evidence="1 2" key="1">
    <citation type="submission" date="2017-12" db="EMBL/GenBank/DDBJ databases">
        <title>Comparative genomics of Botrytis spp.</title>
        <authorList>
            <person name="Valero-Jimenez C.A."/>
            <person name="Tapia P."/>
            <person name="Veloso J."/>
            <person name="Silva-Moreno E."/>
            <person name="Staats M."/>
            <person name="Valdes J.H."/>
            <person name="Van Kan J.A.L."/>
        </authorList>
    </citation>
    <scope>NUCLEOTIDE SEQUENCE [LARGE SCALE GENOMIC DNA]</scope>
    <source>
        <strain evidence="1 2">MUCL11595</strain>
    </source>
</reference>
<gene>
    <name evidence="1" type="ORF">BCON_0813g00030</name>
</gene>
<accession>A0A4Z1HAT7</accession>
<protein>
    <submittedName>
        <fullName evidence="1">Uncharacterized protein</fullName>
    </submittedName>
</protein>
<comment type="caution">
    <text evidence="1">The sequence shown here is derived from an EMBL/GenBank/DDBJ whole genome shotgun (WGS) entry which is preliminary data.</text>
</comment>
<dbReference type="Proteomes" id="UP000297527">
    <property type="component" value="Unassembled WGS sequence"/>
</dbReference>
<sequence>MLSGPPTHPELLFKTKPVTERDVENKLASRATEQVVQGGLGIIHDYGFFLKNGKRYVYGPEVLYLILGFTLVIKDHTITPDVTSSNKRSSYKMSHSYTLDGKRYEPPDFYNSQDSNHSVPLSTIITKKYHDSEGAYFMLHNIYRPMIDATVLRVCKAISVQGTKMLRLNYSRNPDGYFLMAIHAIETQVPTYDLEDYFYHDHSIRFLHIIGPAKAAMIKRLHFHGRIVTHKCKGPERALDCEDDLAIIGFKALDELLRTLKTVRRLEIYQLKEAEPIYNIVEPGSIKIIHTFPELHQRANKWEHEEIERQKTLMTLDTPPQRGEKP</sequence>
<dbReference type="EMBL" id="PQXN01000811">
    <property type="protein sequence ID" value="TGO43840.1"/>
    <property type="molecule type" value="Genomic_DNA"/>
</dbReference>
<dbReference type="OrthoDB" id="3500121at2759"/>
<name>A0A4Z1HAT7_9HELO</name>